<comment type="caution">
    <text evidence="2">The sequence shown here is derived from an EMBL/GenBank/DDBJ whole genome shotgun (WGS) entry which is preliminary data.</text>
</comment>
<evidence type="ECO:0000313" key="2">
    <source>
        <dbReference type="EMBL" id="GIP55647.1"/>
    </source>
</evidence>
<organism evidence="2 3">
    <name type="scientific">Paenibacillus vini</name>
    <dbReference type="NCBI Taxonomy" id="1476024"/>
    <lineage>
        <taxon>Bacteria</taxon>
        <taxon>Bacillati</taxon>
        <taxon>Bacillota</taxon>
        <taxon>Bacilli</taxon>
        <taxon>Bacillales</taxon>
        <taxon>Paenibacillaceae</taxon>
        <taxon>Paenibacillus</taxon>
    </lineage>
</organism>
<dbReference type="PANTHER" id="PTHR46066:SF2">
    <property type="entry name" value="CHITINASE DOMAIN-CONTAINING PROTEIN 1"/>
    <property type="match status" value="1"/>
</dbReference>
<dbReference type="Proteomes" id="UP000679992">
    <property type="component" value="Unassembled WGS sequence"/>
</dbReference>
<evidence type="ECO:0000259" key="1">
    <source>
        <dbReference type="PROSITE" id="PS51910"/>
    </source>
</evidence>
<dbReference type="SUPFAM" id="SSF55383">
    <property type="entry name" value="Copper amine oxidase, domain N"/>
    <property type="match status" value="1"/>
</dbReference>
<proteinExistence type="predicted"/>
<dbReference type="PROSITE" id="PS51910">
    <property type="entry name" value="GH18_2"/>
    <property type="match status" value="1"/>
</dbReference>
<feature type="domain" description="GH18" evidence="1">
    <location>
        <begin position="93"/>
        <end position="374"/>
    </location>
</feature>
<protein>
    <recommendedName>
        <fullName evidence="1">GH18 domain-containing protein</fullName>
    </recommendedName>
</protein>
<sequence length="375" mass="40769">MVSGTTLVPFRSISEALGIQVTWNQAAKTIKAVKGEGSDAVHVQLTLGSKQATVNGTPVPLAVAPRSVGGNTLIPLSFFSQQFGATVGWDQTTRTVSITSPQERMYVLGFYALGSYSEVSRVQNLDAVAFGWSRIDENGVFSTTTRPFRWPENAGEVTPESLVSDASTTGTTPYLMVYSSDVKGELTKIVENSEFRKKAIADILAAATETKFEGIMLDLEGLGLTTDKTYTQAAFNVFVKELASQAKAAGLKLGLALHPLNSSYKGYDYKTLGKLADEIVIMAYDYRTGTGYSSESGKQPEPVSKVDEAIRLALKETDKDKLILGLNMDNENANSVSILTGLAKRYDLKGIALWRLGIIKDDEWKSLEQSIEFKQ</sequence>
<dbReference type="Gene3D" id="3.30.457.10">
    <property type="entry name" value="Copper amine oxidase-like, N-terminal domain"/>
    <property type="match status" value="1"/>
</dbReference>
<dbReference type="InterPro" id="IPR001223">
    <property type="entry name" value="Glyco_hydro18_cat"/>
</dbReference>
<dbReference type="PANTHER" id="PTHR46066">
    <property type="entry name" value="CHITINASE DOMAIN-CONTAINING PROTEIN 1 FAMILY MEMBER"/>
    <property type="match status" value="1"/>
</dbReference>
<gene>
    <name evidence="2" type="ORF">J42TS3_46820</name>
</gene>
<name>A0ABQ4MJ27_9BACL</name>
<keyword evidence="3" id="KW-1185">Reference proteome</keyword>
<dbReference type="EMBL" id="BOSL01000021">
    <property type="protein sequence ID" value="GIP55647.1"/>
    <property type="molecule type" value="Genomic_DNA"/>
</dbReference>
<dbReference type="Pfam" id="PF00704">
    <property type="entry name" value="Glyco_hydro_18"/>
    <property type="match status" value="1"/>
</dbReference>
<dbReference type="InterPro" id="IPR012854">
    <property type="entry name" value="Cu_amine_oxidase-like_N"/>
</dbReference>
<dbReference type="Pfam" id="PF07833">
    <property type="entry name" value="Cu_amine_oxidN1"/>
    <property type="match status" value="1"/>
</dbReference>
<dbReference type="InterPro" id="IPR036582">
    <property type="entry name" value="Mao_N_sf"/>
</dbReference>
<dbReference type="Gene3D" id="3.20.20.80">
    <property type="entry name" value="Glycosidases"/>
    <property type="match status" value="1"/>
</dbReference>
<accession>A0ABQ4MJ27</accession>
<dbReference type="SUPFAM" id="SSF51445">
    <property type="entry name" value="(Trans)glycosidases"/>
    <property type="match status" value="1"/>
</dbReference>
<evidence type="ECO:0000313" key="3">
    <source>
        <dbReference type="Proteomes" id="UP000679992"/>
    </source>
</evidence>
<reference evidence="2 3" key="1">
    <citation type="submission" date="2021-03" db="EMBL/GenBank/DDBJ databases">
        <title>Antimicrobial resistance genes in bacteria isolated from Japanese honey, and their potential for conferring macrolide and lincosamide resistance in the American foulbrood pathogen Paenibacillus larvae.</title>
        <authorList>
            <person name="Okamoto M."/>
            <person name="Kumagai M."/>
            <person name="Kanamori H."/>
            <person name="Takamatsu D."/>
        </authorList>
    </citation>
    <scope>NUCLEOTIDE SEQUENCE [LARGE SCALE GENOMIC DNA]</scope>
    <source>
        <strain evidence="2 3">J42TS3</strain>
    </source>
</reference>
<dbReference type="InterPro" id="IPR017853">
    <property type="entry name" value="GH"/>
</dbReference>